<feature type="region of interest" description="Disordered" evidence="3">
    <location>
        <begin position="774"/>
        <end position="799"/>
    </location>
</feature>
<feature type="compositionally biased region" description="Acidic residues" evidence="3">
    <location>
        <begin position="790"/>
        <end position="799"/>
    </location>
</feature>
<organism evidence="5 6">
    <name type="scientific">Clathrus columnatus</name>
    <dbReference type="NCBI Taxonomy" id="1419009"/>
    <lineage>
        <taxon>Eukaryota</taxon>
        <taxon>Fungi</taxon>
        <taxon>Dikarya</taxon>
        <taxon>Basidiomycota</taxon>
        <taxon>Agaricomycotina</taxon>
        <taxon>Agaricomycetes</taxon>
        <taxon>Phallomycetidae</taxon>
        <taxon>Phallales</taxon>
        <taxon>Clathraceae</taxon>
        <taxon>Clathrus</taxon>
    </lineage>
</organism>
<dbReference type="Pfam" id="PF12937">
    <property type="entry name" value="F-box-like"/>
    <property type="match status" value="1"/>
</dbReference>
<feature type="compositionally biased region" description="Polar residues" evidence="3">
    <location>
        <begin position="1"/>
        <end position="16"/>
    </location>
</feature>
<feature type="compositionally biased region" description="Pro residues" evidence="3">
    <location>
        <begin position="939"/>
        <end position="949"/>
    </location>
</feature>
<feature type="compositionally biased region" description="Basic and acidic residues" evidence="3">
    <location>
        <begin position="1045"/>
        <end position="1054"/>
    </location>
</feature>
<feature type="coiled-coil region" evidence="2">
    <location>
        <begin position="1264"/>
        <end position="1308"/>
    </location>
</feature>
<evidence type="ECO:0000313" key="6">
    <source>
        <dbReference type="Proteomes" id="UP001050691"/>
    </source>
</evidence>
<sequence>MSSDTSIPVPNTTTTPRDTEELAQFRQRWKDEVRDRDRERDRRRKKGKARDVGKGDVQRPPILPGQKQTTVAAFGSLSSGVNSDDTNVNQTQNVTTSKPPNVLSTITSSSIPTQRISHLQPQSQLTSRQKLALEFYTSAILEEQRGDHPEATKLYRRAFRLDANVDKIHYRQEMAREKGLLSLADIGTLNSPTSPSPAVSPVISTPTPTTTAAASSLSLAVNFSHLGLDTHQHPYTHSSKILDSDLSSQSHPFDLRPLLSAWTDPIPEFLPSDDRLPVPLAKLPNELVIYILTTFLPHMDIASIEVFALACRKMRILTSDGSLWRKLLELNLVSYQLSDPSIPLDDLCLRYRSDYRRMFIEHPRVRFDGVYIAICHYVRNGLGENPWVTVSHLITYRRFLRFLPNGKVMSYQTNEDQEISDVVHSLQPSLVKKDLRIGDWQLFGTSVYITNLSDVVPSRFRGIVNEKYNYQMKLNLKSRPCLGRWNKLDMIGYESVDNETGDVSPFALRHERPYWFSKLYEDRRVKPCPLCNKLTKKASFVKLYIASSSSPLGTPVKPRCGNVDLDVDVDIKEGIKLRDALTGLTSGGEIDRNGLNRAINVSQTVTTFSENLGRTSDIELKCLAQELKDAFSRFQSILFPQLETLLTLRESIQVLQTRNENLETTLDQKKAELDTISRKRVRMEKENANLGMAKKLVEEKASVLERNLDVLKKLVDELQQTIKNKDALIKEKEEESVRFKGWLGDHKLKAEKYKAEVKRLEGVVYGLEQKLHLHSEPTSSSQPPPGNNGNDDDMVNLDEDDSDVPIQIQKKRKIDENGFVKPTMTGRWQPRAPPFVTNNKEQLRTLNSNSTLAQYLPLNLDNKGQAKATSSTLTPTRPQSLSYPRPSSRSSIRAASPAPPLNPEDPVVLRNQMSTLKHEIRQKQAQFNALETLLLRGPRPLPPSPPPPTEAHTSHISSSKISRRSSWEQLSTMTGPESHIPLPLPNHNLNGRSMKQEDVIKEGVPLEFGVSSLSASSSSTSMRRAESPTRSMSRIPVSSVGHARILADDGKPSDEALPSSSSTLDPALPQTPNNKRDYNYNRDSLSPLPPSTTPSSNASRRSIGGGNTTKVLADLQAGVMASRTALDNAKAQLRVSQRTVAQLTRQNEDLKEGRERLRLENEGLNNVVARKERLLQEVLERARKAESEAHTYKTQLKQETTSAKKSLREMESSLAESTALSVKSEREYITLRESIKHLTEGWKADLVRIKEDTQRKEKALRVEAENMGKKYDQLVKAVEEERNARLKAESLRDESRALDKQFEKALKEQIDILSSQIEKSTGDSQSAKRTAE</sequence>
<feature type="compositionally biased region" description="Polar residues" evidence="3">
    <location>
        <begin position="867"/>
        <end position="876"/>
    </location>
</feature>
<dbReference type="GO" id="GO:0031146">
    <property type="term" value="P:SCF-dependent proteasomal ubiquitin-dependent protein catabolic process"/>
    <property type="evidence" value="ECO:0007669"/>
    <property type="project" value="TreeGrafter"/>
</dbReference>
<feature type="compositionally biased region" description="Low complexity" evidence="3">
    <location>
        <begin position="1012"/>
        <end position="1021"/>
    </location>
</feature>
<dbReference type="InterPro" id="IPR001810">
    <property type="entry name" value="F-box_dom"/>
</dbReference>
<feature type="compositionally biased region" description="Low complexity" evidence="3">
    <location>
        <begin position="877"/>
        <end position="896"/>
    </location>
</feature>
<feature type="compositionally biased region" description="Low complexity" evidence="3">
    <location>
        <begin position="86"/>
        <end position="96"/>
    </location>
</feature>
<dbReference type="Proteomes" id="UP001050691">
    <property type="component" value="Unassembled WGS sequence"/>
</dbReference>
<dbReference type="InterPro" id="IPR045464">
    <property type="entry name" value="Hrt3/FBXO9_C"/>
</dbReference>
<feature type="region of interest" description="Disordered" evidence="3">
    <location>
        <begin position="1012"/>
        <end position="1106"/>
    </location>
</feature>
<dbReference type="EMBL" id="BPWL01000006">
    <property type="protein sequence ID" value="GJJ11307.1"/>
    <property type="molecule type" value="Genomic_DNA"/>
</dbReference>
<evidence type="ECO:0000256" key="2">
    <source>
        <dbReference type="SAM" id="Coils"/>
    </source>
</evidence>
<feature type="compositionally biased region" description="Polar residues" evidence="3">
    <location>
        <begin position="66"/>
        <end position="85"/>
    </location>
</feature>
<feature type="region of interest" description="Disordered" evidence="3">
    <location>
        <begin position="866"/>
        <end position="906"/>
    </location>
</feature>
<keyword evidence="6" id="KW-1185">Reference proteome</keyword>
<feature type="coiled-coil region" evidence="2">
    <location>
        <begin position="645"/>
        <end position="770"/>
    </location>
</feature>
<gene>
    <name evidence="5" type="ORF">Clacol_005539</name>
</gene>
<feature type="compositionally biased region" description="Basic and acidic residues" evidence="3">
    <location>
        <begin position="28"/>
        <end position="40"/>
    </location>
</feature>
<feature type="region of interest" description="Disordered" evidence="3">
    <location>
        <begin position="938"/>
        <end position="983"/>
    </location>
</feature>
<feature type="region of interest" description="Disordered" evidence="3">
    <location>
        <begin position="1"/>
        <end position="109"/>
    </location>
</feature>
<reference evidence="5" key="1">
    <citation type="submission" date="2021-10" db="EMBL/GenBank/DDBJ databases">
        <title>De novo Genome Assembly of Clathrus columnatus (Basidiomycota, Fungi) Using Illumina and Nanopore Sequence Data.</title>
        <authorList>
            <person name="Ogiso-Tanaka E."/>
            <person name="Itagaki H."/>
            <person name="Hosoya T."/>
            <person name="Hosaka K."/>
        </authorList>
    </citation>
    <scope>NUCLEOTIDE SEQUENCE</scope>
    <source>
        <strain evidence="5">MO-923</strain>
    </source>
</reference>
<dbReference type="PROSITE" id="PS50181">
    <property type="entry name" value="FBOX"/>
    <property type="match status" value="1"/>
</dbReference>
<dbReference type="InterPro" id="IPR036047">
    <property type="entry name" value="F-box-like_dom_sf"/>
</dbReference>
<accession>A0AAV5ACJ2</accession>
<dbReference type="PANTHER" id="PTHR12874:SF9">
    <property type="entry name" value="F-BOX ONLY PROTEIN 48"/>
    <property type="match status" value="1"/>
</dbReference>
<protein>
    <recommendedName>
        <fullName evidence="4">F-box domain-containing protein</fullName>
    </recommendedName>
</protein>
<keyword evidence="1" id="KW-0833">Ubl conjugation pathway</keyword>
<feature type="coiled-coil region" evidence="2">
    <location>
        <begin position="1126"/>
        <end position="1195"/>
    </location>
</feature>
<dbReference type="PANTHER" id="PTHR12874">
    <property type="entry name" value="F-BOX ONLY PROTEIN 48-RELATED"/>
    <property type="match status" value="1"/>
</dbReference>
<evidence type="ECO:0000259" key="4">
    <source>
        <dbReference type="PROSITE" id="PS50181"/>
    </source>
</evidence>
<name>A0AAV5ACJ2_9AGAM</name>
<dbReference type="SUPFAM" id="SSF81383">
    <property type="entry name" value="F-box domain"/>
    <property type="match status" value="1"/>
</dbReference>
<dbReference type="Gene3D" id="1.20.1280.50">
    <property type="match status" value="1"/>
</dbReference>
<feature type="domain" description="F-box" evidence="4">
    <location>
        <begin position="277"/>
        <end position="327"/>
    </location>
</feature>
<feature type="compositionally biased region" description="Polar residues" evidence="3">
    <location>
        <begin position="97"/>
        <end position="109"/>
    </location>
</feature>
<keyword evidence="2" id="KW-0175">Coiled coil</keyword>
<comment type="caution">
    <text evidence="5">The sequence shown here is derived from an EMBL/GenBank/DDBJ whole genome shotgun (WGS) entry which is preliminary data.</text>
</comment>
<proteinExistence type="predicted"/>
<evidence type="ECO:0000256" key="3">
    <source>
        <dbReference type="SAM" id="MobiDB-lite"/>
    </source>
</evidence>
<dbReference type="GO" id="GO:0005737">
    <property type="term" value="C:cytoplasm"/>
    <property type="evidence" value="ECO:0007669"/>
    <property type="project" value="TreeGrafter"/>
</dbReference>
<dbReference type="Pfam" id="PF19270">
    <property type="entry name" value="FBO_C"/>
    <property type="match status" value="1"/>
</dbReference>
<evidence type="ECO:0000256" key="1">
    <source>
        <dbReference type="ARBA" id="ARBA00022786"/>
    </source>
</evidence>
<dbReference type="GO" id="GO:0019005">
    <property type="term" value="C:SCF ubiquitin ligase complex"/>
    <property type="evidence" value="ECO:0007669"/>
    <property type="project" value="TreeGrafter"/>
</dbReference>
<evidence type="ECO:0000313" key="5">
    <source>
        <dbReference type="EMBL" id="GJJ11307.1"/>
    </source>
</evidence>